<keyword evidence="2" id="KW-1003">Cell membrane</keyword>
<dbReference type="GO" id="GO:0006935">
    <property type="term" value="P:chemotaxis"/>
    <property type="evidence" value="ECO:0007669"/>
    <property type="project" value="UniProtKB-ARBA"/>
</dbReference>
<protein>
    <submittedName>
        <fullName evidence="11">Methyl-accepting chemotaxis protein</fullName>
    </submittedName>
</protein>
<accession>A0A0C5VL08</accession>
<dbReference type="Gene3D" id="3.30.450.20">
    <property type="entry name" value="PAS domain"/>
    <property type="match status" value="1"/>
</dbReference>
<gene>
    <name evidence="11" type="ORF">YC6258_02958</name>
</gene>
<evidence type="ECO:0000256" key="2">
    <source>
        <dbReference type="ARBA" id="ARBA00022475"/>
    </source>
</evidence>
<dbReference type="AlphaFoldDB" id="A0A0C5VL08"/>
<evidence type="ECO:0000256" key="8">
    <source>
        <dbReference type="PROSITE-ProRule" id="PRU00284"/>
    </source>
</evidence>
<evidence type="ECO:0000256" key="9">
    <source>
        <dbReference type="SAM" id="Phobius"/>
    </source>
</evidence>
<dbReference type="SMART" id="SM00283">
    <property type="entry name" value="MA"/>
    <property type="match status" value="1"/>
</dbReference>
<comment type="similarity">
    <text evidence="7">Belongs to the methyl-accepting chemotaxis (MCP) protein family.</text>
</comment>
<evidence type="ECO:0000256" key="1">
    <source>
        <dbReference type="ARBA" id="ARBA00004651"/>
    </source>
</evidence>
<dbReference type="Pfam" id="PF00015">
    <property type="entry name" value="MCPsignal"/>
    <property type="match status" value="1"/>
</dbReference>
<feature type="domain" description="Methyl-accepting transducer" evidence="10">
    <location>
        <begin position="107"/>
        <end position="343"/>
    </location>
</feature>
<dbReference type="HOGENOM" id="CLU_000445_107_18_6"/>
<evidence type="ECO:0000313" key="11">
    <source>
        <dbReference type="EMBL" id="AJQ94996.1"/>
    </source>
</evidence>
<keyword evidence="6 8" id="KW-0807">Transducer</keyword>
<evidence type="ECO:0000256" key="7">
    <source>
        <dbReference type="ARBA" id="ARBA00029447"/>
    </source>
</evidence>
<dbReference type="GO" id="GO:0005886">
    <property type="term" value="C:plasma membrane"/>
    <property type="evidence" value="ECO:0007669"/>
    <property type="project" value="UniProtKB-SubCell"/>
</dbReference>
<dbReference type="Gene3D" id="1.10.287.950">
    <property type="entry name" value="Methyl-accepting chemotaxis protein"/>
    <property type="match status" value="1"/>
</dbReference>
<evidence type="ECO:0000259" key="10">
    <source>
        <dbReference type="PROSITE" id="PS50111"/>
    </source>
</evidence>
<evidence type="ECO:0000313" key="12">
    <source>
        <dbReference type="Proteomes" id="UP000032266"/>
    </source>
</evidence>
<dbReference type="PATRIC" id="fig|1445510.3.peg.2928"/>
<dbReference type="STRING" id="1445510.YC6258_02958"/>
<keyword evidence="12" id="KW-1185">Reference proteome</keyword>
<dbReference type="CDD" id="cd11386">
    <property type="entry name" value="MCP_signal"/>
    <property type="match status" value="1"/>
</dbReference>
<dbReference type="PANTHER" id="PTHR32089">
    <property type="entry name" value="METHYL-ACCEPTING CHEMOTAXIS PROTEIN MCPB"/>
    <property type="match status" value="1"/>
</dbReference>
<dbReference type="KEGG" id="gsn:YC6258_02958"/>
<dbReference type="Pfam" id="PF17200">
    <property type="entry name" value="sCache_2"/>
    <property type="match status" value="1"/>
</dbReference>
<dbReference type="InterPro" id="IPR004089">
    <property type="entry name" value="MCPsignal_dom"/>
</dbReference>
<evidence type="ECO:0000256" key="3">
    <source>
        <dbReference type="ARBA" id="ARBA00022692"/>
    </source>
</evidence>
<evidence type="ECO:0000256" key="4">
    <source>
        <dbReference type="ARBA" id="ARBA00022989"/>
    </source>
</evidence>
<dbReference type="Proteomes" id="UP000032266">
    <property type="component" value="Chromosome"/>
</dbReference>
<organism evidence="11 12">
    <name type="scientific">Gynuella sunshinyii YC6258</name>
    <dbReference type="NCBI Taxonomy" id="1445510"/>
    <lineage>
        <taxon>Bacteria</taxon>
        <taxon>Pseudomonadati</taxon>
        <taxon>Pseudomonadota</taxon>
        <taxon>Gammaproteobacteria</taxon>
        <taxon>Oceanospirillales</taxon>
        <taxon>Saccharospirillaceae</taxon>
        <taxon>Gynuella</taxon>
    </lineage>
</organism>
<dbReference type="PROSITE" id="PS50111">
    <property type="entry name" value="CHEMOTAXIS_TRANSDUC_2"/>
    <property type="match status" value="1"/>
</dbReference>
<name>A0A0C5VL08_9GAMM</name>
<dbReference type="GO" id="GO:0007165">
    <property type="term" value="P:signal transduction"/>
    <property type="evidence" value="ECO:0007669"/>
    <property type="project" value="UniProtKB-KW"/>
</dbReference>
<comment type="subcellular location">
    <subcellularLocation>
        <location evidence="1">Cell membrane</location>
        <topology evidence="1">Multi-pass membrane protein</topology>
    </subcellularLocation>
</comment>
<reference evidence="11 12" key="1">
    <citation type="submission" date="2014-01" db="EMBL/GenBank/DDBJ databases">
        <title>Full genme sequencing of cellulolytic bacterium Gynuella sunshinyii YC6258T gen. nov., sp. nov.</title>
        <authorList>
            <person name="Khan H."/>
            <person name="Chung E.J."/>
            <person name="Chung Y.R."/>
        </authorList>
    </citation>
    <scope>NUCLEOTIDE SEQUENCE [LARGE SCALE GENOMIC DNA]</scope>
    <source>
        <strain evidence="11 12">YC6258</strain>
    </source>
</reference>
<keyword evidence="3 9" id="KW-0812">Transmembrane</keyword>
<keyword evidence="4 9" id="KW-1133">Transmembrane helix</keyword>
<evidence type="ECO:0000256" key="6">
    <source>
        <dbReference type="ARBA" id="ARBA00023224"/>
    </source>
</evidence>
<dbReference type="InterPro" id="IPR033480">
    <property type="entry name" value="sCache_2"/>
</dbReference>
<proteinExistence type="inferred from homology"/>
<dbReference type="FunFam" id="1.10.287.950:FF:000001">
    <property type="entry name" value="Methyl-accepting chemotaxis sensory transducer"/>
    <property type="match status" value="1"/>
</dbReference>
<dbReference type="SUPFAM" id="SSF58104">
    <property type="entry name" value="Methyl-accepting chemotaxis protein (MCP) signaling domain"/>
    <property type="match status" value="1"/>
</dbReference>
<feature type="transmembrane region" description="Helical" evidence="9">
    <location>
        <begin position="31"/>
        <end position="48"/>
    </location>
</feature>
<dbReference type="PANTHER" id="PTHR32089:SF112">
    <property type="entry name" value="LYSOZYME-LIKE PROTEIN-RELATED"/>
    <property type="match status" value="1"/>
</dbReference>
<sequence length="518" mass="56992">MLVLVIGIEVIFSFLIFSTQSNIQTLRMAQLLGSTVQLCLLVYFFLLFRKFIHGSYHKVAQYLESLSTGDFTRILNHDDAQQAGELGEHYNKLSTNIRDVLAKFGRESVATARIAKILDEQSKRMSTSIDEVVSQLHASATASEELASSAVEISHNCSVASDSSQKAREVAGHGKQVAEAAKKAMDQVADVVAESATITQKLDKRSDEIGSITEMIRSIADQTNMLALNAAIEAARAGEHGRGFAVVSDEVRKLAAETSEAVAQINETVTSMRNELVMAVKSMEQTVSLVNVGSEEIKKSGIALEEIATSVESVVAEIQHIENASKEQTSTTDALSGNIHRVTDLMTDEAKNINSNSAAIERMERMARDMKQMIGRFRLVTPDDAKAMVQKAYQYIKTHGREKAFAEFNNPEGEFIQGELFILAQEFDGLMLAYGGEAPLVGKNLKNACDADGKLLAPPLIEIARTKGEGWHQYRYMNPHTDRVEPKLTYIKALENNAYIACGIFQPQGYKYESVLHS</sequence>
<evidence type="ECO:0000256" key="5">
    <source>
        <dbReference type="ARBA" id="ARBA00023136"/>
    </source>
</evidence>
<keyword evidence="5 9" id="KW-0472">Membrane</keyword>
<dbReference type="EMBL" id="CP007142">
    <property type="protein sequence ID" value="AJQ94996.1"/>
    <property type="molecule type" value="Genomic_DNA"/>
</dbReference>